<comment type="catalytic activity">
    <reaction evidence="7">
        <text>N(6)-biotinyl-L-lysyl-[protein] + hydrogencarbonate + ATP = N(6)-carboxybiotinyl-L-lysyl-[protein] + ADP + phosphate + H(+)</text>
        <dbReference type="Rhea" id="RHEA:13501"/>
        <dbReference type="Rhea" id="RHEA-COMP:10505"/>
        <dbReference type="Rhea" id="RHEA-COMP:10506"/>
        <dbReference type="ChEBI" id="CHEBI:15378"/>
        <dbReference type="ChEBI" id="CHEBI:17544"/>
        <dbReference type="ChEBI" id="CHEBI:30616"/>
        <dbReference type="ChEBI" id="CHEBI:43474"/>
        <dbReference type="ChEBI" id="CHEBI:83144"/>
        <dbReference type="ChEBI" id="CHEBI:83145"/>
        <dbReference type="ChEBI" id="CHEBI:456216"/>
        <dbReference type="EC" id="6.3.4.14"/>
    </reaction>
</comment>
<feature type="domain" description="Biotin carboxylation" evidence="10">
    <location>
        <begin position="2"/>
        <end position="447"/>
    </location>
</feature>
<evidence type="ECO:0000256" key="2">
    <source>
        <dbReference type="ARBA" id="ARBA00013263"/>
    </source>
</evidence>
<accession>A0A0L8C286</accession>
<dbReference type="InterPro" id="IPR005481">
    <property type="entry name" value="BC-like_N"/>
</dbReference>
<evidence type="ECO:0000256" key="4">
    <source>
        <dbReference type="ARBA" id="ARBA00022741"/>
    </source>
</evidence>
<dbReference type="Pfam" id="PF02786">
    <property type="entry name" value="CPSase_L_D2"/>
    <property type="match status" value="1"/>
</dbReference>
<dbReference type="RefSeq" id="WP_053247851.1">
    <property type="nucleotide sequence ID" value="NZ_LGAP01000002.1"/>
</dbReference>
<evidence type="ECO:0000256" key="5">
    <source>
        <dbReference type="ARBA" id="ARBA00022840"/>
    </source>
</evidence>
<dbReference type="GO" id="GO:0005524">
    <property type="term" value="F:ATP binding"/>
    <property type="evidence" value="ECO:0007669"/>
    <property type="project" value="UniProtKB-UniRule"/>
</dbReference>
<dbReference type="Pfam" id="PF00289">
    <property type="entry name" value="Biotin_carb_N"/>
    <property type="match status" value="1"/>
</dbReference>
<evidence type="ECO:0000256" key="3">
    <source>
        <dbReference type="ARBA" id="ARBA00022598"/>
    </source>
</evidence>
<name>A0A0L8C286_ENSAD</name>
<evidence type="ECO:0000256" key="7">
    <source>
        <dbReference type="ARBA" id="ARBA00048600"/>
    </source>
</evidence>
<comment type="function">
    <text evidence="1">This protein is a component of the acetyl coenzyme A carboxylase complex; first, biotin carboxylase catalyzes the carboxylation of the carrier protein and then the transcarboxylase transfers the carboxyl group to form malonyl-CoA.</text>
</comment>
<evidence type="ECO:0000313" key="11">
    <source>
        <dbReference type="EMBL" id="KOF20918.1"/>
    </source>
</evidence>
<dbReference type="Gene3D" id="3.30.470.20">
    <property type="entry name" value="ATP-grasp fold, B domain"/>
    <property type="match status" value="1"/>
</dbReference>
<dbReference type="FunFam" id="3.30.1490.20:FF:000018">
    <property type="entry name" value="Biotin carboxylase"/>
    <property type="match status" value="1"/>
</dbReference>
<keyword evidence="5 8" id="KW-0067">ATP-binding</keyword>
<dbReference type="PROSITE" id="PS00866">
    <property type="entry name" value="CPSASE_1"/>
    <property type="match status" value="1"/>
</dbReference>
<evidence type="ECO:0000259" key="9">
    <source>
        <dbReference type="PROSITE" id="PS50975"/>
    </source>
</evidence>
<evidence type="ECO:0000259" key="10">
    <source>
        <dbReference type="PROSITE" id="PS50979"/>
    </source>
</evidence>
<evidence type="ECO:0000256" key="6">
    <source>
        <dbReference type="ARBA" id="ARBA00023267"/>
    </source>
</evidence>
<organism evidence="11 12">
    <name type="scientific">Ensifer adhaerens</name>
    <name type="common">Sinorhizobium morelense</name>
    <dbReference type="NCBI Taxonomy" id="106592"/>
    <lineage>
        <taxon>Bacteria</taxon>
        <taxon>Pseudomonadati</taxon>
        <taxon>Pseudomonadota</taxon>
        <taxon>Alphaproteobacteria</taxon>
        <taxon>Hyphomicrobiales</taxon>
        <taxon>Rhizobiaceae</taxon>
        <taxon>Sinorhizobium/Ensifer group</taxon>
        <taxon>Ensifer</taxon>
    </lineage>
</organism>
<dbReference type="SUPFAM" id="SSF52440">
    <property type="entry name" value="PreATP-grasp domain"/>
    <property type="match status" value="1"/>
</dbReference>
<protein>
    <recommendedName>
        <fullName evidence="2">biotin carboxylase</fullName>
        <ecNumber evidence="2">6.3.4.14</ecNumber>
    </recommendedName>
</protein>
<dbReference type="Proteomes" id="UP000037425">
    <property type="component" value="Unassembled WGS sequence"/>
</dbReference>
<dbReference type="InterPro" id="IPR016185">
    <property type="entry name" value="PreATP-grasp_dom_sf"/>
</dbReference>
<dbReference type="PATRIC" id="fig|106592.7.peg.2784"/>
<dbReference type="SMART" id="SM00878">
    <property type="entry name" value="Biotin_carb_C"/>
    <property type="match status" value="1"/>
</dbReference>
<dbReference type="InterPro" id="IPR005482">
    <property type="entry name" value="Biotin_COase_C"/>
</dbReference>
<dbReference type="PANTHER" id="PTHR48095:SF2">
    <property type="entry name" value="BIOTIN CARBOXYLASE, CHLOROPLASTIC"/>
    <property type="match status" value="1"/>
</dbReference>
<dbReference type="InterPro" id="IPR051602">
    <property type="entry name" value="ACC_Biotin_Carboxylase"/>
</dbReference>
<dbReference type="SUPFAM" id="SSF56059">
    <property type="entry name" value="Glutathione synthetase ATP-binding domain-like"/>
    <property type="match status" value="1"/>
</dbReference>
<dbReference type="InterPro" id="IPR011761">
    <property type="entry name" value="ATP-grasp"/>
</dbReference>
<dbReference type="SUPFAM" id="SSF51246">
    <property type="entry name" value="Rudiment single hybrid motif"/>
    <property type="match status" value="1"/>
</dbReference>
<evidence type="ECO:0000256" key="8">
    <source>
        <dbReference type="PROSITE-ProRule" id="PRU00409"/>
    </source>
</evidence>
<dbReference type="InterPro" id="IPR011764">
    <property type="entry name" value="Biotin_carboxylation_dom"/>
</dbReference>
<dbReference type="InterPro" id="IPR005479">
    <property type="entry name" value="CPAse_ATP-bd"/>
</dbReference>
<evidence type="ECO:0000313" key="12">
    <source>
        <dbReference type="Proteomes" id="UP000037425"/>
    </source>
</evidence>
<dbReference type="GO" id="GO:0004075">
    <property type="term" value="F:biotin carboxylase activity"/>
    <property type="evidence" value="ECO:0007669"/>
    <property type="project" value="UniProtKB-EC"/>
</dbReference>
<dbReference type="Pfam" id="PF02785">
    <property type="entry name" value="Biotin_carb_C"/>
    <property type="match status" value="1"/>
</dbReference>
<dbReference type="InterPro" id="IPR011054">
    <property type="entry name" value="Rudment_hybrid_motif"/>
</dbReference>
<dbReference type="PROSITE" id="PS50975">
    <property type="entry name" value="ATP_GRASP"/>
    <property type="match status" value="1"/>
</dbReference>
<dbReference type="EMBL" id="LGAP01000002">
    <property type="protein sequence ID" value="KOF20918.1"/>
    <property type="molecule type" value="Genomic_DNA"/>
</dbReference>
<dbReference type="PROSITE" id="PS50979">
    <property type="entry name" value="BC"/>
    <property type="match status" value="1"/>
</dbReference>
<dbReference type="GO" id="GO:0046872">
    <property type="term" value="F:metal ion binding"/>
    <property type="evidence" value="ECO:0007669"/>
    <property type="project" value="InterPro"/>
</dbReference>
<feature type="domain" description="ATP-grasp" evidence="9">
    <location>
        <begin position="121"/>
        <end position="318"/>
    </location>
</feature>
<dbReference type="OrthoDB" id="9763189at2"/>
<proteinExistence type="predicted"/>
<keyword evidence="3 11" id="KW-0436">Ligase</keyword>
<comment type="caution">
    <text evidence="11">The sequence shown here is derived from an EMBL/GenBank/DDBJ whole genome shotgun (WGS) entry which is preliminary data.</text>
</comment>
<sequence length="461" mass="49611">MKLRSVLVANRGEIAVRIIRAAKALGIRTVQVYSAADADMLAVKLADEAIEIGPPAPKKSYLDIAAVISAAKRADVDAVHPGYGFLSENGDFADAVVAAGLIFIGPSGDAIRLLGDKVAARAVAEKAGVPTVPGSDGRISSLADALEVTKRTGFPVMIKAAAGGGGRGIRIVNTAAELETQFPQASAEALASFGDGGLYLEKVITRARHVEVQILGDGKNVVHCFERECSLQRRRQKVWEEAPSFLLPPEVRQKLCDSAVALARSVGYRGAGTVEYLYDDETRQFYFIEVNTRIQVEHPVTEMITGIDLVEEMFRIAAGASLSVRQADIAVKGHAIECRINAEDPRRGFMPAPGRIERLAVPEGKGIRFDTMLYGGYVIPPFYDSLLGKLIVWGEDRPACLVRLSQALEQLKIEGVPTTVPLHRALAADPQIAKGAFHTRFLETWLETEFAADGGRAAEVA</sequence>
<dbReference type="EC" id="6.3.4.14" evidence="2"/>
<dbReference type="FunFam" id="3.40.50.20:FF:000010">
    <property type="entry name" value="Propionyl-CoA carboxylase subunit alpha"/>
    <property type="match status" value="1"/>
</dbReference>
<dbReference type="NCBIfam" id="NF009471">
    <property type="entry name" value="PRK12833.1"/>
    <property type="match status" value="1"/>
</dbReference>
<dbReference type="PROSITE" id="PS00867">
    <property type="entry name" value="CPSASE_2"/>
    <property type="match status" value="1"/>
</dbReference>
<dbReference type="NCBIfam" id="NF006367">
    <property type="entry name" value="PRK08591.1"/>
    <property type="match status" value="1"/>
</dbReference>
<keyword evidence="4 8" id="KW-0547">Nucleotide-binding</keyword>
<keyword evidence="6" id="KW-0092">Biotin</keyword>
<dbReference type="AlphaFoldDB" id="A0A0L8C286"/>
<dbReference type="PANTHER" id="PTHR48095">
    <property type="entry name" value="PYRUVATE CARBOXYLASE SUBUNIT A"/>
    <property type="match status" value="1"/>
</dbReference>
<reference evidence="12" key="1">
    <citation type="submission" date="2015-07" db="EMBL/GenBank/DDBJ databases">
        <title>Whole genome sequence of an Ensifer adhaerens strain isolated from a cave pool in the Wind Cave National Park.</title>
        <authorList>
            <person name="Eng W.W.H."/>
            <person name="Gan H.M."/>
            <person name="Barton H.A."/>
            <person name="Savka M.A."/>
        </authorList>
    </citation>
    <scope>NUCLEOTIDE SEQUENCE [LARGE SCALE GENOMIC DNA]</scope>
    <source>
        <strain evidence="12">SD006</strain>
    </source>
</reference>
<gene>
    <name evidence="11" type="ORF">AC244_05735</name>
</gene>
<evidence type="ECO:0000256" key="1">
    <source>
        <dbReference type="ARBA" id="ARBA00003761"/>
    </source>
</evidence>